<evidence type="ECO:0000313" key="7">
    <source>
        <dbReference type="EMBL" id="VAW95643.1"/>
    </source>
</evidence>
<evidence type="ECO:0000256" key="5">
    <source>
        <dbReference type="ARBA" id="ARBA00022691"/>
    </source>
</evidence>
<protein>
    <recommendedName>
        <fullName evidence="2">site-specific DNA-methyltransferase (adenine-specific)</fullName>
        <ecNumber evidence="2">2.1.1.72</ecNumber>
    </recommendedName>
</protein>
<accession>A0A3B1A6B2</accession>
<keyword evidence="3 7" id="KW-0489">Methyltransferase</keyword>
<keyword evidence="4 7" id="KW-0808">Transferase</keyword>
<dbReference type="InterPro" id="IPR023095">
    <property type="entry name" value="Ade_MeTrfase_dom_2"/>
</dbReference>
<dbReference type="EC" id="2.1.1.72" evidence="2"/>
<evidence type="ECO:0000256" key="6">
    <source>
        <dbReference type="ARBA" id="ARBA00047942"/>
    </source>
</evidence>
<dbReference type="InterPro" id="IPR002052">
    <property type="entry name" value="DNA_methylase_N6_adenine_CS"/>
</dbReference>
<reference evidence="7" key="1">
    <citation type="submission" date="2018-06" db="EMBL/GenBank/DDBJ databases">
        <authorList>
            <person name="Zhirakovskaya E."/>
        </authorList>
    </citation>
    <scope>NUCLEOTIDE SEQUENCE</scope>
</reference>
<dbReference type="GO" id="GO:0032259">
    <property type="term" value="P:methylation"/>
    <property type="evidence" value="ECO:0007669"/>
    <property type="project" value="UniProtKB-KW"/>
</dbReference>
<comment type="catalytic activity">
    <reaction evidence="6">
        <text>a 2'-deoxyadenosine in DNA + S-adenosyl-L-methionine = an N(6)-methyl-2'-deoxyadenosine in DNA + S-adenosyl-L-homocysteine + H(+)</text>
        <dbReference type="Rhea" id="RHEA:15197"/>
        <dbReference type="Rhea" id="RHEA-COMP:12418"/>
        <dbReference type="Rhea" id="RHEA-COMP:12419"/>
        <dbReference type="ChEBI" id="CHEBI:15378"/>
        <dbReference type="ChEBI" id="CHEBI:57856"/>
        <dbReference type="ChEBI" id="CHEBI:59789"/>
        <dbReference type="ChEBI" id="CHEBI:90615"/>
        <dbReference type="ChEBI" id="CHEBI:90616"/>
        <dbReference type="EC" id="2.1.1.72"/>
    </reaction>
</comment>
<dbReference type="Gene3D" id="1.10.1020.10">
    <property type="entry name" value="Adenine-specific Methyltransferase, Domain 2"/>
    <property type="match status" value="1"/>
</dbReference>
<dbReference type="Gene3D" id="3.40.50.150">
    <property type="entry name" value="Vaccinia Virus protein VP39"/>
    <property type="match status" value="1"/>
</dbReference>
<dbReference type="EMBL" id="UOFR01000034">
    <property type="protein sequence ID" value="VAW95643.1"/>
    <property type="molecule type" value="Genomic_DNA"/>
</dbReference>
<dbReference type="PRINTS" id="PR00505">
    <property type="entry name" value="D12N6MTFRASE"/>
</dbReference>
<dbReference type="PIRSF" id="PIRSF000398">
    <property type="entry name" value="M_m6A_EcoRV"/>
    <property type="match status" value="1"/>
</dbReference>
<name>A0A3B1A6B2_9ZZZZ</name>
<gene>
    <name evidence="7" type="ORF">MNBD_GAMMA21-1507</name>
</gene>
<dbReference type="PROSITE" id="PS00092">
    <property type="entry name" value="N6_MTASE"/>
    <property type="match status" value="1"/>
</dbReference>
<dbReference type="SUPFAM" id="SSF53335">
    <property type="entry name" value="S-adenosyl-L-methionine-dependent methyltransferases"/>
    <property type="match status" value="1"/>
</dbReference>
<keyword evidence="5" id="KW-0949">S-adenosyl-L-methionine</keyword>
<dbReference type="GO" id="GO:0043565">
    <property type="term" value="F:sequence-specific DNA binding"/>
    <property type="evidence" value="ECO:0007669"/>
    <property type="project" value="TreeGrafter"/>
</dbReference>
<dbReference type="GO" id="GO:0006298">
    <property type="term" value="P:mismatch repair"/>
    <property type="evidence" value="ECO:0007669"/>
    <property type="project" value="TreeGrafter"/>
</dbReference>
<dbReference type="GO" id="GO:0009307">
    <property type="term" value="P:DNA restriction-modification system"/>
    <property type="evidence" value="ECO:0007669"/>
    <property type="project" value="InterPro"/>
</dbReference>
<evidence type="ECO:0000256" key="2">
    <source>
        <dbReference type="ARBA" id="ARBA00011900"/>
    </source>
</evidence>
<dbReference type="AlphaFoldDB" id="A0A3B1A6B2"/>
<dbReference type="PANTHER" id="PTHR30481">
    <property type="entry name" value="DNA ADENINE METHYLASE"/>
    <property type="match status" value="1"/>
</dbReference>
<comment type="similarity">
    <text evidence="1">Belongs to the N(4)/N(6)-methyltransferase family.</text>
</comment>
<dbReference type="GO" id="GO:1904047">
    <property type="term" value="F:S-adenosyl-L-methionine binding"/>
    <property type="evidence" value="ECO:0007669"/>
    <property type="project" value="TreeGrafter"/>
</dbReference>
<dbReference type="InterPro" id="IPR012263">
    <property type="entry name" value="M_m6A_EcoRV"/>
</dbReference>
<dbReference type="InterPro" id="IPR029063">
    <property type="entry name" value="SAM-dependent_MTases_sf"/>
</dbReference>
<dbReference type="Pfam" id="PF02086">
    <property type="entry name" value="MethyltransfD12"/>
    <property type="match status" value="1"/>
</dbReference>
<organism evidence="7">
    <name type="scientific">hydrothermal vent metagenome</name>
    <dbReference type="NCBI Taxonomy" id="652676"/>
    <lineage>
        <taxon>unclassified sequences</taxon>
        <taxon>metagenomes</taxon>
        <taxon>ecological metagenomes</taxon>
    </lineage>
</organism>
<dbReference type="InterPro" id="IPR012327">
    <property type="entry name" value="MeTrfase_D12"/>
</dbReference>
<evidence type="ECO:0000256" key="1">
    <source>
        <dbReference type="ARBA" id="ARBA00006594"/>
    </source>
</evidence>
<dbReference type="GO" id="GO:0009007">
    <property type="term" value="F:site-specific DNA-methyltransferase (adenine-specific) activity"/>
    <property type="evidence" value="ECO:0007669"/>
    <property type="project" value="UniProtKB-EC"/>
</dbReference>
<evidence type="ECO:0000256" key="3">
    <source>
        <dbReference type="ARBA" id="ARBA00022603"/>
    </source>
</evidence>
<dbReference type="NCBIfam" id="TIGR00571">
    <property type="entry name" value="dam"/>
    <property type="match status" value="1"/>
</dbReference>
<proteinExistence type="inferred from homology"/>
<evidence type="ECO:0000256" key="4">
    <source>
        <dbReference type="ARBA" id="ARBA00022679"/>
    </source>
</evidence>
<sequence length="277" mass="31941">MGTHLHNRPFLKWAGNKFRIMQHIHTMLPAGDRLVEPFAGSGAVFLNTDYDRYLLADNNFDLISLYQILAAQGEDFIAMCSRLFRDATNKEDYYYRRRVEFNKTKNLERKAALFLYLNRHGYNGLCRYNASGGFNVPFGRYKRPYFPATEMFTFYQKAQHATFLHVDFENVFNKLKNGDAVYCDPPYVPLSKSASFTAYSAGGFDIQQQQQLAQLAESTRQRGIPVLISNHNTQFTRQAYKTADNIKRFKVMRSISCNGQQRKPAGELLALFESRVA</sequence>
<dbReference type="PANTHER" id="PTHR30481:SF3">
    <property type="entry name" value="DNA ADENINE METHYLASE"/>
    <property type="match status" value="1"/>
</dbReference>